<reference evidence="1 2" key="1">
    <citation type="journal article" date="2024" name="BMC Genomics">
        <title>De novo assembly and annotation of Popillia japonica's genome with initial clues to its potential as an invasive pest.</title>
        <authorList>
            <person name="Cucini C."/>
            <person name="Boschi S."/>
            <person name="Funari R."/>
            <person name="Cardaioli E."/>
            <person name="Iannotti N."/>
            <person name="Marturano G."/>
            <person name="Paoli F."/>
            <person name="Bruttini M."/>
            <person name="Carapelli A."/>
            <person name="Frati F."/>
            <person name="Nardi F."/>
        </authorList>
    </citation>
    <scope>NUCLEOTIDE SEQUENCE [LARGE SCALE GENOMIC DNA]</scope>
    <source>
        <strain evidence="1">DMR45628</strain>
    </source>
</reference>
<evidence type="ECO:0008006" key="3">
    <source>
        <dbReference type="Google" id="ProtNLM"/>
    </source>
</evidence>
<dbReference type="Proteomes" id="UP001458880">
    <property type="component" value="Unassembled WGS sequence"/>
</dbReference>
<comment type="caution">
    <text evidence="1">The sequence shown here is derived from an EMBL/GenBank/DDBJ whole genome shotgun (WGS) entry which is preliminary data.</text>
</comment>
<dbReference type="InterPro" id="IPR052560">
    <property type="entry name" value="RdDP_mobile_element"/>
</dbReference>
<evidence type="ECO:0000313" key="2">
    <source>
        <dbReference type="Proteomes" id="UP001458880"/>
    </source>
</evidence>
<sequence>MFGTKSQLYCSVTLDYSVNKFFVLIFAFCVRSEYDKCGKELKGKEETSDIADTVLEAESRSEYDKCGKELKGKEETSDIADTVLEAEIYSFLYDQPIPDNIRQFIYADDTAAEGTDFTEVEEKLEAALEELATYYQKNHLKPNPSKTQVCAFHLKNKDARRELKIHWRGERLEHGVEIPGRDSGPHSIL</sequence>
<keyword evidence="2" id="KW-1185">Reference proteome</keyword>
<accession>A0AAW1JL15</accession>
<proteinExistence type="predicted"/>
<organism evidence="1 2">
    <name type="scientific">Popillia japonica</name>
    <name type="common">Japanese beetle</name>
    <dbReference type="NCBI Taxonomy" id="7064"/>
    <lineage>
        <taxon>Eukaryota</taxon>
        <taxon>Metazoa</taxon>
        <taxon>Ecdysozoa</taxon>
        <taxon>Arthropoda</taxon>
        <taxon>Hexapoda</taxon>
        <taxon>Insecta</taxon>
        <taxon>Pterygota</taxon>
        <taxon>Neoptera</taxon>
        <taxon>Endopterygota</taxon>
        <taxon>Coleoptera</taxon>
        <taxon>Polyphaga</taxon>
        <taxon>Scarabaeiformia</taxon>
        <taxon>Scarabaeidae</taxon>
        <taxon>Rutelinae</taxon>
        <taxon>Popillia</taxon>
    </lineage>
</organism>
<dbReference type="PANTHER" id="PTHR36688:SF1">
    <property type="entry name" value="ENDONUCLEASE_EXONUCLEASE_PHOSPHATASE DOMAIN-CONTAINING PROTEIN"/>
    <property type="match status" value="1"/>
</dbReference>
<dbReference type="EMBL" id="JASPKY010000348">
    <property type="protein sequence ID" value="KAK9704513.1"/>
    <property type="molecule type" value="Genomic_DNA"/>
</dbReference>
<name>A0AAW1JL15_POPJA</name>
<gene>
    <name evidence="1" type="ORF">QE152_g27813</name>
</gene>
<evidence type="ECO:0000313" key="1">
    <source>
        <dbReference type="EMBL" id="KAK9704513.1"/>
    </source>
</evidence>
<protein>
    <recommendedName>
        <fullName evidence="3">Reverse transcriptase domain-containing protein</fullName>
    </recommendedName>
</protein>
<dbReference type="PANTHER" id="PTHR36688">
    <property type="entry name" value="ENDO/EXONUCLEASE/PHOSPHATASE DOMAIN-CONTAINING PROTEIN"/>
    <property type="match status" value="1"/>
</dbReference>
<dbReference type="AlphaFoldDB" id="A0AAW1JL15"/>